<sequence length="342" mass="40373">MDTTRSVGRKEFKGIDVTKFVLALFVVAGHTHPFKDVDNLIFMQLWETSLLLVVPYFFMAAGFFLFSKVYRTDDKKYQLDTIRPYLFRIFKLYLYWTIIFLPITLWRYFTDDLIFQKDLVLFIRGTFFFGENYYSWPLWFLLSMTYSIAFIYLLTLINFKWKGVFIASVIIFIIAIIFNYLVKEESENSLLLAIGRAIKYLFLTGRLFTGMFYLMVGGLIALNKIKLSAWIVLLMIIVAVAFQLYEVEIVSPLLFSFLPITLFYLTINLKLESVKNNAFLRKCSTVLYFTHMIVFFLYSLIFRGMEYFGWDAFLVSVIVPILLTPLIIRNEERFPILKELFG</sequence>
<organism evidence="3 4">
    <name type="scientific">Pedobacter xixiisoli</name>
    <dbReference type="NCBI Taxonomy" id="1476464"/>
    <lineage>
        <taxon>Bacteria</taxon>
        <taxon>Pseudomonadati</taxon>
        <taxon>Bacteroidota</taxon>
        <taxon>Sphingobacteriia</taxon>
        <taxon>Sphingobacteriales</taxon>
        <taxon>Sphingobacteriaceae</taxon>
        <taxon>Pedobacter</taxon>
    </lineage>
</organism>
<dbReference type="EMBL" id="OCMT01000004">
    <property type="protein sequence ID" value="SOD20058.1"/>
    <property type="molecule type" value="Genomic_DNA"/>
</dbReference>
<keyword evidence="1" id="KW-0812">Transmembrane</keyword>
<evidence type="ECO:0000259" key="2">
    <source>
        <dbReference type="Pfam" id="PF01757"/>
    </source>
</evidence>
<feature type="transmembrane region" description="Helical" evidence="1">
    <location>
        <begin position="164"/>
        <end position="182"/>
    </location>
</feature>
<keyword evidence="1" id="KW-0472">Membrane</keyword>
<feature type="transmembrane region" description="Helical" evidence="1">
    <location>
        <begin position="227"/>
        <end position="245"/>
    </location>
</feature>
<feature type="transmembrane region" description="Helical" evidence="1">
    <location>
        <begin position="283"/>
        <end position="301"/>
    </location>
</feature>
<feature type="transmembrane region" description="Helical" evidence="1">
    <location>
        <begin position="12"/>
        <end position="30"/>
    </location>
</feature>
<dbReference type="AlphaFoldDB" id="A0A286ADT0"/>
<dbReference type="InterPro" id="IPR002656">
    <property type="entry name" value="Acyl_transf_3_dom"/>
</dbReference>
<evidence type="ECO:0000313" key="3">
    <source>
        <dbReference type="EMBL" id="SOD20058.1"/>
    </source>
</evidence>
<feature type="domain" description="Acyltransferase 3" evidence="2">
    <location>
        <begin position="13"/>
        <end position="327"/>
    </location>
</feature>
<keyword evidence="1" id="KW-1133">Transmembrane helix</keyword>
<dbReference type="OrthoDB" id="5808342at2"/>
<protein>
    <submittedName>
        <fullName evidence="3">Acyltransferase family protein</fullName>
    </submittedName>
</protein>
<dbReference type="Pfam" id="PF01757">
    <property type="entry name" value="Acyl_transf_3"/>
    <property type="match status" value="1"/>
</dbReference>
<feature type="transmembrane region" description="Helical" evidence="1">
    <location>
        <begin position="92"/>
        <end position="109"/>
    </location>
</feature>
<feature type="transmembrane region" description="Helical" evidence="1">
    <location>
        <begin position="136"/>
        <end position="157"/>
    </location>
</feature>
<dbReference type="RefSeq" id="WP_097133537.1">
    <property type="nucleotide sequence ID" value="NZ_OCMT01000004.1"/>
</dbReference>
<feature type="transmembrane region" description="Helical" evidence="1">
    <location>
        <begin position="251"/>
        <end position="271"/>
    </location>
</feature>
<keyword evidence="3" id="KW-0808">Transferase</keyword>
<feature type="transmembrane region" description="Helical" evidence="1">
    <location>
        <begin position="307"/>
        <end position="328"/>
    </location>
</feature>
<dbReference type="GO" id="GO:0016747">
    <property type="term" value="F:acyltransferase activity, transferring groups other than amino-acyl groups"/>
    <property type="evidence" value="ECO:0007669"/>
    <property type="project" value="InterPro"/>
</dbReference>
<feature type="transmembrane region" description="Helical" evidence="1">
    <location>
        <begin position="50"/>
        <end position="71"/>
    </location>
</feature>
<proteinExistence type="predicted"/>
<keyword evidence="3" id="KW-0012">Acyltransferase</keyword>
<feature type="transmembrane region" description="Helical" evidence="1">
    <location>
        <begin position="202"/>
        <end position="222"/>
    </location>
</feature>
<accession>A0A286ADT0</accession>
<evidence type="ECO:0000256" key="1">
    <source>
        <dbReference type="SAM" id="Phobius"/>
    </source>
</evidence>
<dbReference type="Proteomes" id="UP000219281">
    <property type="component" value="Unassembled WGS sequence"/>
</dbReference>
<reference evidence="4" key="1">
    <citation type="submission" date="2017-09" db="EMBL/GenBank/DDBJ databases">
        <authorList>
            <person name="Varghese N."/>
            <person name="Submissions S."/>
        </authorList>
    </citation>
    <scope>NUCLEOTIDE SEQUENCE [LARGE SCALE GENOMIC DNA]</scope>
    <source>
        <strain evidence="4">CGMCC 1.12803</strain>
    </source>
</reference>
<name>A0A286ADT0_9SPHI</name>
<keyword evidence="4" id="KW-1185">Reference proteome</keyword>
<gene>
    <name evidence="3" type="ORF">SAMN06297358_3768</name>
</gene>
<evidence type="ECO:0000313" key="4">
    <source>
        <dbReference type="Proteomes" id="UP000219281"/>
    </source>
</evidence>